<protein>
    <recommendedName>
        <fullName evidence="2">PTHB1 C-terminal helix bundle domain-containing protein</fullName>
    </recommendedName>
</protein>
<dbReference type="AlphaFoldDB" id="A0A8S2D1M7"/>
<dbReference type="EMBL" id="CAJOBA010002409">
    <property type="protein sequence ID" value="CAF3643744.1"/>
    <property type="molecule type" value="Genomic_DNA"/>
</dbReference>
<evidence type="ECO:0000256" key="1">
    <source>
        <dbReference type="SAM" id="MobiDB-lite"/>
    </source>
</evidence>
<dbReference type="GO" id="GO:0016020">
    <property type="term" value="C:membrane"/>
    <property type="evidence" value="ECO:0007669"/>
    <property type="project" value="TreeGrafter"/>
</dbReference>
<proteinExistence type="predicted"/>
<dbReference type="InterPro" id="IPR026511">
    <property type="entry name" value="PTHB1"/>
</dbReference>
<organism evidence="3 5">
    <name type="scientific">Didymodactylos carnosus</name>
    <dbReference type="NCBI Taxonomy" id="1234261"/>
    <lineage>
        <taxon>Eukaryota</taxon>
        <taxon>Metazoa</taxon>
        <taxon>Spiralia</taxon>
        <taxon>Gnathifera</taxon>
        <taxon>Rotifera</taxon>
        <taxon>Eurotatoria</taxon>
        <taxon>Bdelloidea</taxon>
        <taxon>Philodinida</taxon>
        <taxon>Philodinidae</taxon>
        <taxon>Didymodactylos</taxon>
    </lineage>
</organism>
<dbReference type="PANTHER" id="PTHR20991:SF0">
    <property type="entry name" value="PROTEIN PTHB1"/>
    <property type="match status" value="1"/>
</dbReference>
<feature type="region of interest" description="Disordered" evidence="1">
    <location>
        <begin position="123"/>
        <end position="152"/>
    </location>
</feature>
<dbReference type="Proteomes" id="UP000682733">
    <property type="component" value="Unassembled WGS sequence"/>
</dbReference>
<comment type="caution">
    <text evidence="3">The sequence shown here is derived from an EMBL/GenBank/DDBJ whole genome shotgun (WGS) entry which is preliminary data.</text>
</comment>
<evidence type="ECO:0000313" key="4">
    <source>
        <dbReference type="EMBL" id="CAF3643744.1"/>
    </source>
</evidence>
<dbReference type="EMBL" id="CAJNOK010002409">
    <property type="protein sequence ID" value="CAF0858759.1"/>
    <property type="molecule type" value="Genomic_DNA"/>
</dbReference>
<dbReference type="GO" id="GO:0034464">
    <property type="term" value="C:BBSome"/>
    <property type="evidence" value="ECO:0007669"/>
    <property type="project" value="InterPro"/>
</dbReference>
<evidence type="ECO:0000313" key="3">
    <source>
        <dbReference type="EMBL" id="CAF0858759.1"/>
    </source>
</evidence>
<dbReference type="PANTHER" id="PTHR20991">
    <property type="entry name" value="PARATHYROID HORMONE-RESPONSIVE B1 GENE"/>
    <property type="match status" value="1"/>
</dbReference>
<evidence type="ECO:0000259" key="2">
    <source>
        <dbReference type="Pfam" id="PF23339"/>
    </source>
</evidence>
<feature type="compositionally biased region" description="Basic and acidic residues" evidence="1">
    <location>
        <begin position="96"/>
        <end position="106"/>
    </location>
</feature>
<accession>A0A8S2D1M7</accession>
<feature type="domain" description="PTHB1 C-terminal helix bundle" evidence="2">
    <location>
        <begin position="1"/>
        <end position="81"/>
    </location>
</feature>
<dbReference type="Pfam" id="PF23339">
    <property type="entry name" value="PTHB1_CtH"/>
    <property type="match status" value="1"/>
</dbReference>
<dbReference type="Proteomes" id="UP000677228">
    <property type="component" value="Unassembled WGS sequence"/>
</dbReference>
<feature type="region of interest" description="Disordered" evidence="1">
    <location>
        <begin position="88"/>
        <end position="109"/>
    </location>
</feature>
<dbReference type="GO" id="GO:0060271">
    <property type="term" value="P:cilium assembly"/>
    <property type="evidence" value="ECO:0007669"/>
    <property type="project" value="TreeGrafter"/>
</dbReference>
<reference evidence="3" key="1">
    <citation type="submission" date="2021-02" db="EMBL/GenBank/DDBJ databases">
        <authorList>
            <person name="Nowell W R."/>
        </authorList>
    </citation>
    <scope>NUCLEOTIDE SEQUENCE</scope>
</reference>
<gene>
    <name evidence="3" type="ORF">OVA965_LOCUS7526</name>
    <name evidence="4" type="ORF">TMI583_LOCUS7521</name>
</gene>
<name>A0A8S2D1M7_9BILA</name>
<evidence type="ECO:0000313" key="5">
    <source>
        <dbReference type="Proteomes" id="UP000677228"/>
    </source>
</evidence>
<sequence length="152" mass="17276">MSNDDERLLNSILTPIVNDDNEQGWEEYVDASLTFALRTMLSRSSTKGDLIPASSATFNNSTLNIDVTKLKKRIQMFCDRLEKGASLTSNSSSVTFEEKNHDDHQVPKKKNIINGVKPVVQHRDVPSYDNNDQMENKLLPMNEQHSDYDDET</sequence>
<dbReference type="InterPro" id="IPR055364">
    <property type="entry name" value="PTHB1_CtH_dom"/>
</dbReference>